<keyword evidence="2" id="KW-0378">Hydrolase</keyword>
<evidence type="ECO:0000313" key="6">
    <source>
        <dbReference type="Proteomes" id="UP000011682"/>
    </source>
</evidence>
<dbReference type="Gene3D" id="1.10.3210.10">
    <property type="entry name" value="Hypothetical protein af1432"/>
    <property type="match status" value="1"/>
</dbReference>
<reference evidence="5" key="1">
    <citation type="submission" date="2013-05" db="EMBL/GenBank/DDBJ databases">
        <title>Genome assembly of Cystobacter fuscus DSM 2262.</title>
        <authorList>
            <person name="Sharma G."/>
            <person name="Khatri I."/>
            <person name="Kaur C."/>
            <person name="Mayilraj S."/>
            <person name="Subramanian S."/>
        </authorList>
    </citation>
    <scope>NUCLEOTIDE SEQUENCE [LARGE SCALE GENOMIC DNA]</scope>
    <source>
        <strain evidence="5">DSM 2262</strain>
    </source>
</reference>
<dbReference type="PANTHER" id="PTHR11845:SF13">
    <property type="entry name" value="5'-DEOXYNUCLEOTIDASE HDDC2"/>
    <property type="match status" value="1"/>
</dbReference>
<dbReference type="Pfam" id="PF13023">
    <property type="entry name" value="HD_3"/>
    <property type="match status" value="1"/>
</dbReference>
<dbReference type="eggNOG" id="COG1896">
    <property type="taxonomic scope" value="Bacteria"/>
</dbReference>
<evidence type="ECO:0000256" key="2">
    <source>
        <dbReference type="ARBA" id="ARBA00022801"/>
    </source>
</evidence>
<dbReference type="EMBL" id="ANAH02000022">
    <property type="protein sequence ID" value="EPX58749.1"/>
    <property type="molecule type" value="Genomic_DNA"/>
</dbReference>
<proteinExistence type="predicted"/>
<evidence type="ECO:0000256" key="3">
    <source>
        <dbReference type="SAM" id="MobiDB-lite"/>
    </source>
</evidence>
<keyword evidence="6" id="KW-1185">Reference proteome</keyword>
<dbReference type="PANTHER" id="PTHR11845">
    <property type="entry name" value="5'-DEOXYNUCLEOTIDASE HDDC2"/>
    <property type="match status" value="1"/>
</dbReference>
<organism evidence="5 6">
    <name type="scientific">Cystobacter fuscus (strain ATCC 25194 / DSM 2262 / NBRC 100088 / M29)</name>
    <dbReference type="NCBI Taxonomy" id="1242864"/>
    <lineage>
        <taxon>Bacteria</taxon>
        <taxon>Pseudomonadati</taxon>
        <taxon>Myxococcota</taxon>
        <taxon>Myxococcia</taxon>
        <taxon>Myxococcales</taxon>
        <taxon>Cystobacterineae</taxon>
        <taxon>Archangiaceae</taxon>
        <taxon>Cystobacter</taxon>
    </lineage>
</organism>
<dbReference type="AlphaFoldDB" id="S9QBR0"/>
<dbReference type="InterPro" id="IPR006674">
    <property type="entry name" value="HD_domain"/>
</dbReference>
<feature type="compositionally biased region" description="Basic and acidic residues" evidence="3">
    <location>
        <begin position="8"/>
        <end position="28"/>
    </location>
</feature>
<dbReference type="SUPFAM" id="SSF109604">
    <property type="entry name" value="HD-domain/PDEase-like"/>
    <property type="match status" value="1"/>
</dbReference>
<comment type="caution">
    <text evidence="5">The sequence shown here is derived from an EMBL/GenBank/DDBJ whole genome shotgun (WGS) entry which is preliminary data.</text>
</comment>
<feature type="domain" description="HD" evidence="4">
    <location>
        <begin position="1"/>
        <end position="58"/>
    </location>
</feature>
<evidence type="ECO:0000313" key="5">
    <source>
        <dbReference type="EMBL" id="EPX58749.1"/>
    </source>
</evidence>
<feature type="region of interest" description="Disordered" evidence="3">
    <location>
        <begin position="1"/>
        <end position="28"/>
    </location>
</feature>
<sequence length="59" mass="6862">MRMALLHDASEARAGDITPHDGVSREEKLRREREAVSRVFSERPCRAEYLALWEEYEAA</sequence>
<protein>
    <submittedName>
        <fullName evidence="5">Metal-dependent phosphohydrolase, HD superfamily</fullName>
    </submittedName>
</protein>
<name>S9QBR0_CYSF2</name>
<gene>
    <name evidence="5" type="ORF">D187_003710</name>
</gene>
<dbReference type="GO" id="GO:0005737">
    <property type="term" value="C:cytoplasm"/>
    <property type="evidence" value="ECO:0007669"/>
    <property type="project" value="TreeGrafter"/>
</dbReference>
<accession>S9QBR0</accession>
<keyword evidence="1" id="KW-0479">Metal-binding</keyword>
<evidence type="ECO:0000256" key="1">
    <source>
        <dbReference type="ARBA" id="ARBA00022723"/>
    </source>
</evidence>
<dbReference type="InterPro" id="IPR039356">
    <property type="entry name" value="YfbR/HDDC2"/>
</dbReference>
<dbReference type="Proteomes" id="UP000011682">
    <property type="component" value="Unassembled WGS sequence"/>
</dbReference>
<dbReference type="GO" id="GO:0002953">
    <property type="term" value="F:5'-deoxynucleotidase activity"/>
    <property type="evidence" value="ECO:0007669"/>
    <property type="project" value="InterPro"/>
</dbReference>
<evidence type="ECO:0000259" key="4">
    <source>
        <dbReference type="Pfam" id="PF13023"/>
    </source>
</evidence>
<dbReference type="GO" id="GO:0046872">
    <property type="term" value="F:metal ion binding"/>
    <property type="evidence" value="ECO:0007669"/>
    <property type="project" value="UniProtKB-KW"/>
</dbReference>